<evidence type="ECO:0000313" key="3">
    <source>
        <dbReference type="EMBL" id="SPF30561.1"/>
    </source>
</evidence>
<name>A0A2R8AE81_9RHOB</name>
<dbReference type="PROSITE" id="PS50005">
    <property type="entry name" value="TPR"/>
    <property type="match status" value="1"/>
</dbReference>
<dbReference type="Gene3D" id="1.25.40.10">
    <property type="entry name" value="Tetratricopeptide repeat domain"/>
    <property type="match status" value="1"/>
</dbReference>
<protein>
    <submittedName>
        <fullName evidence="3">Uncharacterized protein</fullName>
    </submittedName>
</protein>
<evidence type="ECO:0000256" key="1">
    <source>
        <dbReference type="PROSITE-ProRule" id="PRU00339"/>
    </source>
</evidence>
<dbReference type="SMART" id="SM00028">
    <property type="entry name" value="TPR"/>
    <property type="match status" value="1"/>
</dbReference>
<evidence type="ECO:0000256" key="2">
    <source>
        <dbReference type="SAM" id="SignalP"/>
    </source>
</evidence>
<dbReference type="InterPro" id="IPR019734">
    <property type="entry name" value="TPR_rpt"/>
</dbReference>
<keyword evidence="1" id="KW-0802">TPR repeat</keyword>
<dbReference type="EMBL" id="OMKW01000004">
    <property type="protein sequence ID" value="SPF30561.1"/>
    <property type="molecule type" value="Genomic_DNA"/>
</dbReference>
<gene>
    <name evidence="3" type="ORF">POI8812_02900</name>
</gene>
<sequence>MRGYLLILLVALLVSPAMADYPDTDEQDSMLIAARGQINSGDVAGAIETLERLVLLRPDDADVLSVLGYAHRLLGEIAPSRRYYNRALEADPDHRAALSYAGILEWTSGNRALARRYRARLATLCPEGCASLALLDDVIDAH</sequence>
<reference evidence="3 4" key="1">
    <citation type="submission" date="2018-03" db="EMBL/GenBank/DDBJ databases">
        <authorList>
            <person name="Keele B.F."/>
        </authorList>
    </citation>
    <scope>NUCLEOTIDE SEQUENCE [LARGE SCALE GENOMIC DNA]</scope>
    <source>
        <strain evidence="3 4">CeCT 8812</strain>
    </source>
</reference>
<feature type="signal peptide" evidence="2">
    <location>
        <begin position="1"/>
        <end position="19"/>
    </location>
</feature>
<feature type="chain" id="PRO_5015340232" evidence="2">
    <location>
        <begin position="20"/>
        <end position="142"/>
    </location>
</feature>
<dbReference type="Proteomes" id="UP000244932">
    <property type="component" value="Unassembled WGS sequence"/>
</dbReference>
<dbReference type="Pfam" id="PF13432">
    <property type="entry name" value="TPR_16"/>
    <property type="match status" value="1"/>
</dbReference>
<keyword evidence="4" id="KW-1185">Reference proteome</keyword>
<accession>A0A2R8AE81</accession>
<organism evidence="3 4">
    <name type="scientific">Pontivivens insulae</name>
    <dbReference type="NCBI Taxonomy" id="1639689"/>
    <lineage>
        <taxon>Bacteria</taxon>
        <taxon>Pseudomonadati</taxon>
        <taxon>Pseudomonadota</taxon>
        <taxon>Alphaproteobacteria</taxon>
        <taxon>Rhodobacterales</taxon>
        <taxon>Paracoccaceae</taxon>
        <taxon>Pontivivens</taxon>
    </lineage>
</organism>
<dbReference type="AlphaFoldDB" id="A0A2R8AE81"/>
<evidence type="ECO:0000313" key="4">
    <source>
        <dbReference type="Proteomes" id="UP000244932"/>
    </source>
</evidence>
<dbReference type="RefSeq" id="WP_146186178.1">
    <property type="nucleotide sequence ID" value="NZ_OMKW01000004.1"/>
</dbReference>
<proteinExistence type="predicted"/>
<dbReference type="OrthoDB" id="8592798at2"/>
<dbReference type="InterPro" id="IPR011990">
    <property type="entry name" value="TPR-like_helical_dom_sf"/>
</dbReference>
<dbReference type="SUPFAM" id="SSF48452">
    <property type="entry name" value="TPR-like"/>
    <property type="match status" value="1"/>
</dbReference>
<keyword evidence="2" id="KW-0732">Signal</keyword>
<feature type="repeat" description="TPR" evidence="1">
    <location>
        <begin position="61"/>
        <end position="94"/>
    </location>
</feature>